<keyword evidence="1" id="KW-1133">Transmembrane helix</keyword>
<evidence type="ECO:0000313" key="2">
    <source>
        <dbReference type="EMBL" id="MET3576649.1"/>
    </source>
</evidence>
<organism evidence="2 3">
    <name type="scientific">Bhargavaea ullalensis</name>
    <dbReference type="NCBI Taxonomy" id="1265685"/>
    <lineage>
        <taxon>Bacteria</taxon>
        <taxon>Bacillati</taxon>
        <taxon>Bacillota</taxon>
        <taxon>Bacilli</taxon>
        <taxon>Bacillales</taxon>
        <taxon>Caryophanaceae</taxon>
        <taxon>Bhargavaea</taxon>
    </lineage>
</organism>
<keyword evidence="1" id="KW-0472">Membrane</keyword>
<comment type="caution">
    <text evidence="2">The sequence shown here is derived from an EMBL/GenBank/DDBJ whole genome shotgun (WGS) entry which is preliminary data.</text>
</comment>
<feature type="transmembrane region" description="Helical" evidence="1">
    <location>
        <begin position="48"/>
        <end position="76"/>
    </location>
</feature>
<dbReference type="EMBL" id="JBEPLW010000029">
    <property type="protein sequence ID" value="MET3576649.1"/>
    <property type="molecule type" value="Genomic_DNA"/>
</dbReference>
<gene>
    <name evidence="2" type="ORF">ABID49_002578</name>
</gene>
<accession>A0ABV2GEC3</accession>
<dbReference type="InterPro" id="IPR026369">
    <property type="entry name" value="CxxC_20_CxxC"/>
</dbReference>
<dbReference type="RefSeq" id="WP_354198883.1">
    <property type="nucleotide sequence ID" value="NZ_JBEPLW010000029.1"/>
</dbReference>
<keyword evidence="3" id="KW-1185">Reference proteome</keyword>
<evidence type="ECO:0000256" key="1">
    <source>
        <dbReference type="SAM" id="Phobius"/>
    </source>
</evidence>
<reference evidence="2 3" key="1">
    <citation type="submission" date="2024-06" db="EMBL/GenBank/DDBJ databases">
        <title>Genomic Encyclopedia of Type Strains, Phase IV (KMG-IV): sequencing the most valuable type-strain genomes for metagenomic binning, comparative biology and taxonomic classification.</title>
        <authorList>
            <person name="Goeker M."/>
        </authorList>
    </citation>
    <scope>NUCLEOTIDE SEQUENCE [LARGE SCALE GENOMIC DNA]</scope>
    <source>
        <strain evidence="2 3">DSM 26128</strain>
    </source>
</reference>
<protein>
    <submittedName>
        <fullName evidence="2">CXXC-20-CXXC protein</fullName>
    </submittedName>
</protein>
<evidence type="ECO:0000313" key="3">
    <source>
        <dbReference type="Proteomes" id="UP001549099"/>
    </source>
</evidence>
<sequence length="99" mass="11397">MPICTNCHHQWTRRELWKASLSLKPSMTCPHCGAEQYQTKRSRKKTSMLLAVIPVTMLLSMLVDWGWGSLVLYLFIVTDAIVVFYPKGVELTGEEEPLW</sequence>
<keyword evidence="1" id="KW-0812">Transmembrane</keyword>
<dbReference type="Proteomes" id="UP001549099">
    <property type="component" value="Unassembled WGS sequence"/>
</dbReference>
<name>A0ABV2GEC3_9BACL</name>
<dbReference type="NCBIfam" id="TIGR04104">
    <property type="entry name" value="cxxc_20_cxxc"/>
    <property type="match status" value="1"/>
</dbReference>
<proteinExistence type="predicted"/>